<dbReference type="EMBL" id="JBHFFA010000002">
    <property type="protein sequence ID" value="KAL2643776.1"/>
    <property type="molecule type" value="Genomic_DNA"/>
</dbReference>
<sequence length="78" mass="8273">MIEPRALLPVAGPKGARAIEGATLNVPIKWLPDPAELTVMGIYSNAYVAPGRRRANGLAAGPEPSPGREREQGEGEKR</sequence>
<feature type="compositionally biased region" description="Basic and acidic residues" evidence="1">
    <location>
        <begin position="66"/>
        <end position="78"/>
    </location>
</feature>
<keyword evidence="3" id="KW-1185">Reference proteome</keyword>
<comment type="caution">
    <text evidence="2">The sequence shown here is derived from an EMBL/GenBank/DDBJ whole genome shotgun (WGS) entry which is preliminary data.</text>
</comment>
<gene>
    <name evidence="2" type="ORF">R1flu_011363</name>
</gene>
<name>A0ABD1Z7L2_9MARC</name>
<proteinExistence type="predicted"/>
<protein>
    <submittedName>
        <fullName evidence="2">Uncharacterized protein</fullName>
    </submittedName>
</protein>
<evidence type="ECO:0000313" key="2">
    <source>
        <dbReference type="EMBL" id="KAL2643776.1"/>
    </source>
</evidence>
<accession>A0ABD1Z7L2</accession>
<reference evidence="2 3" key="1">
    <citation type="submission" date="2024-09" db="EMBL/GenBank/DDBJ databases">
        <title>Chromosome-scale assembly of Riccia fluitans.</title>
        <authorList>
            <person name="Paukszto L."/>
            <person name="Sawicki J."/>
            <person name="Karawczyk K."/>
            <person name="Piernik-Szablinska J."/>
            <person name="Szczecinska M."/>
            <person name="Mazdziarz M."/>
        </authorList>
    </citation>
    <scope>NUCLEOTIDE SEQUENCE [LARGE SCALE GENOMIC DNA]</scope>
    <source>
        <strain evidence="2">Rf_01</strain>
        <tissue evidence="2">Aerial parts of the thallus</tissue>
    </source>
</reference>
<dbReference type="Proteomes" id="UP001605036">
    <property type="component" value="Unassembled WGS sequence"/>
</dbReference>
<evidence type="ECO:0000256" key="1">
    <source>
        <dbReference type="SAM" id="MobiDB-lite"/>
    </source>
</evidence>
<dbReference type="AlphaFoldDB" id="A0ABD1Z7L2"/>
<evidence type="ECO:0000313" key="3">
    <source>
        <dbReference type="Proteomes" id="UP001605036"/>
    </source>
</evidence>
<feature type="region of interest" description="Disordered" evidence="1">
    <location>
        <begin position="54"/>
        <end position="78"/>
    </location>
</feature>
<organism evidence="2 3">
    <name type="scientific">Riccia fluitans</name>
    <dbReference type="NCBI Taxonomy" id="41844"/>
    <lineage>
        <taxon>Eukaryota</taxon>
        <taxon>Viridiplantae</taxon>
        <taxon>Streptophyta</taxon>
        <taxon>Embryophyta</taxon>
        <taxon>Marchantiophyta</taxon>
        <taxon>Marchantiopsida</taxon>
        <taxon>Marchantiidae</taxon>
        <taxon>Marchantiales</taxon>
        <taxon>Ricciaceae</taxon>
        <taxon>Riccia</taxon>
    </lineage>
</organism>